<feature type="region of interest" description="Disordered" evidence="1">
    <location>
        <begin position="570"/>
        <end position="779"/>
    </location>
</feature>
<feature type="compositionally biased region" description="Basic and acidic residues" evidence="1">
    <location>
        <begin position="663"/>
        <end position="677"/>
    </location>
</feature>
<feature type="compositionally biased region" description="Basic and acidic residues" evidence="1">
    <location>
        <begin position="890"/>
        <end position="905"/>
    </location>
</feature>
<feature type="region of interest" description="Disordered" evidence="1">
    <location>
        <begin position="417"/>
        <end position="546"/>
    </location>
</feature>
<feature type="compositionally biased region" description="Gly residues" evidence="1">
    <location>
        <begin position="576"/>
        <end position="600"/>
    </location>
</feature>
<feature type="compositionally biased region" description="Gly residues" evidence="1">
    <location>
        <begin position="239"/>
        <end position="303"/>
    </location>
</feature>
<feature type="compositionally biased region" description="Pro residues" evidence="1">
    <location>
        <begin position="99"/>
        <end position="142"/>
    </location>
</feature>
<feature type="compositionally biased region" description="Low complexity" evidence="1">
    <location>
        <begin position="33"/>
        <end position="47"/>
    </location>
</feature>
<feature type="compositionally biased region" description="Basic and acidic residues" evidence="1">
    <location>
        <begin position="446"/>
        <end position="472"/>
    </location>
</feature>
<evidence type="ECO:0000313" key="2">
    <source>
        <dbReference type="EMBL" id="KDQ06251.1"/>
    </source>
</evidence>
<protein>
    <submittedName>
        <fullName evidence="2">Uncharacterized protein</fullName>
    </submittedName>
</protein>
<sequence>MNKRPNPFQQPYPPPPQQQQQQPQPPQPPQPPYGGYWVGPQGQVQWPQQPPQPAQQPPPPPQPTPEQAALYANYGYGGQQSWVHHQPPVYYAQQQQQQQPPPPPQQPPYPQPYAHAPPPMYGQPRPPYPPQPHPHAPPPQPRQAPHVPQYGPHIPVPPGPQPAQPYYPQPPPQPPQKPAQPPPQIHIPYNPANNPPQHGVHHTPPHNFPPAKRPRFDAPTTPTHGGYGGQQQQQMGQSQGLGRGGGGGPDRGMGRGGGGAIGMRGGRGGGMGRGGIGGGGRGGGINAGGMSAGGAMGRGGGKAMGASMHGDPHNRSTPRGPSYRHQQNMMNQKSNNVNNSNQFSRSQSWHPHSHGPMPPSAPAARRATPRRDDSSNPASGSALNAGASGSGAAFSASNKRTLTDFRIIGLACKEMDWSWGSVPSSSSSKEKEKSDSANADDEPAEDKEKGNDIDDANADDKSNDKETNNHDDDSMDAQSSSDPAPNSTSEKEKEADADRKKEISKDKGKGKEREKEHALPAHPSPVAKFREASFPTLNNRPADSSRIRIYFHSPVELEEAQIHRLSVRGGDTALAGGSGSGSGGGNAGSVNGTGGSGGGTTTTTARGKRKKEYEEGEPEEGGKRKKEDASGDENPPFHNLDGAREVVSADNENAGDDGGAQTIREDAEVPKGEKSALDDGEGEGEGLPVHAEDELQLDTNTSTVDSSTSSPTLSLDPNNPGAAPESESDPSSRAQVQAHTTAAHPSDASDAPAAHEYTAFGQEGDLDEAEEGEIYHFQSPSARLSDLDAVFDELDVERFGEGDANAALSLGLGVEGGAAVEGQTPVLPLLGLPPPVVVKQEQEQVREGGQGVKLEGEDDAALRVINEEETAGAVKREIEDGDRGVKVEAIENADHGEEGEIKAESQGDPMPPPNDPSQGSTIPPQPIITLLGPPTSQENNAESSEVAIESRTSSEGSTLKSSTTLVPPSPASFALSASNSVPIFFGRNNIESTFGTTFPSTTTLSTASTSSTSNVNVNGKLAGLKARSGVTTPLPNRISISYAGSSRRIVLDADVVEKIRIFRRLGKIEVRLVLERALTSVGAGADGAVEDGGSKDEHAAVTEKESGVDGGDGSVAQGVVDGSGVDNDGEGDTMNVMADKEETAEEDAVCSALAPAGDGDADEPSSGNMGSSEELTVDGAGPLLPAGESGPATAADGGGCGDVGDSSGDDERSSKSAVACAIQGGQCRGILASLASFFSVPKLAALTGRRSSKAKLTIPPPFFSFSRPLYMPCCACSCPNGLPGVVGFGPGYGSMIPSLIVLSR</sequence>
<feature type="compositionally biased region" description="Basic and acidic residues" evidence="1">
    <location>
        <begin position="1092"/>
        <end position="1107"/>
    </location>
</feature>
<evidence type="ECO:0000313" key="3">
    <source>
        <dbReference type="Proteomes" id="UP000027195"/>
    </source>
</evidence>
<reference evidence="3" key="1">
    <citation type="journal article" date="2014" name="Proc. Natl. Acad. Sci. U.S.A.">
        <title>Extensive sampling of basidiomycete genomes demonstrates inadequacy of the white-rot/brown-rot paradigm for wood decay fungi.</title>
        <authorList>
            <person name="Riley R."/>
            <person name="Salamov A.A."/>
            <person name="Brown D.W."/>
            <person name="Nagy L.G."/>
            <person name="Floudas D."/>
            <person name="Held B.W."/>
            <person name="Levasseur A."/>
            <person name="Lombard V."/>
            <person name="Morin E."/>
            <person name="Otillar R."/>
            <person name="Lindquist E.A."/>
            <person name="Sun H."/>
            <person name="LaButti K.M."/>
            <person name="Schmutz J."/>
            <person name="Jabbour D."/>
            <person name="Luo H."/>
            <person name="Baker S.E."/>
            <person name="Pisabarro A.G."/>
            <person name="Walton J.D."/>
            <person name="Blanchette R.A."/>
            <person name="Henrissat B."/>
            <person name="Martin F."/>
            <person name="Cullen D."/>
            <person name="Hibbett D.S."/>
            <person name="Grigoriev I.V."/>
        </authorList>
    </citation>
    <scope>NUCLEOTIDE SEQUENCE [LARGE SCALE GENOMIC DNA]</scope>
    <source>
        <strain evidence="3">FD-172 SS1</strain>
    </source>
</reference>
<feature type="compositionally biased region" description="Basic and acidic residues" evidence="1">
    <location>
        <begin position="489"/>
        <end position="519"/>
    </location>
</feature>
<feature type="compositionally biased region" description="Basic and acidic residues" evidence="1">
    <location>
        <begin position="620"/>
        <end position="629"/>
    </location>
</feature>
<feature type="region of interest" description="Disordered" evidence="1">
    <location>
        <begin position="890"/>
        <end position="966"/>
    </location>
</feature>
<feature type="compositionally biased region" description="Low complexity" evidence="1">
    <location>
        <begin position="326"/>
        <end position="348"/>
    </location>
</feature>
<name>A0A067M3V2_BOTB1</name>
<feature type="compositionally biased region" description="Pro residues" evidence="1">
    <location>
        <begin position="8"/>
        <end position="32"/>
    </location>
</feature>
<organism evidence="2 3">
    <name type="scientific">Botryobasidium botryosum (strain FD-172 SS1)</name>
    <dbReference type="NCBI Taxonomy" id="930990"/>
    <lineage>
        <taxon>Eukaryota</taxon>
        <taxon>Fungi</taxon>
        <taxon>Dikarya</taxon>
        <taxon>Basidiomycota</taxon>
        <taxon>Agaricomycotina</taxon>
        <taxon>Agaricomycetes</taxon>
        <taxon>Cantharellales</taxon>
        <taxon>Botryobasidiaceae</taxon>
        <taxon>Botryobasidium</taxon>
    </lineage>
</organism>
<evidence type="ECO:0000256" key="1">
    <source>
        <dbReference type="SAM" id="MobiDB-lite"/>
    </source>
</evidence>
<feature type="region of interest" description="Disordered" evidence="1">
    <location>
        <begin position="1"/>
        <end position="401"/>
    </location>
</feature>
<proteinExistence type="predicted"/>
<gene>
    <name evidence="2" type="ORF">BOTBODRAFT_263015</name>
</gene>
<dbReference type="InParanoid" id="A0A067M3V2"/>
<dbReference type="Proteomes" id="UP000027195">
    <property type="component" value="Unassembled WGS sequence"/>
</dbReference>
<dbReference type="EMBL" id="KL198146">
    <property type="protein sequence ID" value="KDQ06251.1"/>
    <property type="molecule type" value="Genomic_DNA"/>
</dbReference>
<feature type="compositionally biased region" description="Polar residues" evidence="1">
    <location>
        <begin position="934"/>
        <end position="943"/>
    </location>
</feature>
<feature type="region of interest" description="Disordered" evidence="1">
    <location>
        <begin position="1083"/>
        <end position="1134"/>
    </location>
</feature>
<feature type="compositionally biased region" description="Low complexity" evidence="1">
    <location>
        <begin position="697"/>
        <end position="718"/>
    </location>
</feature>
<feature type="compositionally biased region" description="Low complexity" evidence="1">
    <location>
        <begin position="143"/>
        <end position="153"/>
    </location>
</feature>
<feature type="compositionally biased region" description="Polar residues" evidence="1">
    <location>
        <begin position="950"/>
        <end position="966"/>
    </location>
</feature>
<feature type="compositionally biased region" description="Pro residues" evidence="1">
    <location>
        <begin position="154"/>
        <end position="185"/>
    </location>
</feature>
<feature type="compositionally biased region" description="Pro residues" evidence="1">
    <location>
        <begin position="48"/>
        <end position="64"/>
    </location>
</feature>
<dbReference type="OrthoDB" id="431557at2759"/>
<feature type="compositionally biased region" description="Low complexity" evidence="1">
    <location>
        <begin position="740"/>
        <end position="755"/>
    </location>
</feature>
<accession>A0A067M3V2</accession>
<keyword evidence="3" id="KW-1185">Reference proteome</keyword>
<feature type="compositionally biased region" description="Low complexity" evidence="1">
    <location>
        <begin position="375"/>
        <end position="398"/>
    </location>
</feature>
<feature type="compositionally biased region" description="Low complexity" evidence="1">
    <location>
        <begin position="84"/>
        <end position="98"/>
    </location>
</feature>
<feature type="region of interest" description="Disordered" evidence="1">
    <location>
        <begin position="1154"/>
        <end position="1212"/>
    </location>
</feature>
<dbReference type="HOGENOM" id="CLU_261219_0_0_1"/>
<feature type="compositionally biased region" description="Polar residues" evidence="1">
    <location>
        <begin position="729"/>
        <end position="739"/>
    </location>
</feature>
<feature type="compositionally biased region" description="Polar residues" evidence="1">
    <location>
        <begin position="1165"/>
        <end position="1174"/>
    </location>
</feature>